<dbReference type="PANTHER" id="PTHR43701">
    <property type="entry name" value="MEMBRANE TRANSPORTER PROTEIN MJ0441-RELATED"/>
    <property type="match status" value="1"/>
</dbReference>
<dbReference type="EMBL" id="JBHSIM010000020">
    <property type="protein sequence ID" value="MFC4832690.1"/>
    <property type="molecule type" value="Genomic_DNA"/>
</dbReference>
<feature type="transmembrane region" description="Helical" evidence="6">
    <location>
        <begin position="110"/>
        <end position="128"/>
    </location>
</feature>
<proteinExistence type="inferred from homology"/>
<gene>
    <name evidence="7" type="ORF">ACFPEL_09735</name>
</gene>
<evidence type="ECO:0000256" key="6">
    <source>
        <dbReference type="RuleBase" id="RU363041"/>
    </source>
</evidence>
<feature type="transmembrane region" description="Helical" evidence="6">
    <location>
        <begin position="17"/>
        <end position="42"/>
    </location>
</feature>
<reference evidence="8" key="1">
    <citation type="journal article" date="2019" name="Int. J. Syst. Evol. Microbiol.">
        <title>The Global Catalogue of Microorganisms (GCM) 10K type strain sequencing project: providing services to taxonomists for standard genome sequencing and annotation.</title>
        <authorList>
            <consortium name="The Broad Institute Genomics Platform"/>
            <consortium name="The Broad Institute Genome Sequencing Center for Infectious Disease"/>
            <person name="Wu L."/>
            <person name="Ma J."/>
        </authorList>
    </citation>
    <scope>NUCLEOTIDE SEQUENCE [LARGE SCALE GENOMIC DNA]</scope>
    <source>
        <strain evidence="8">CCUG 50347</strain>
    </source>
</reference>
<evidence type="ECO:0000256" key="2">
    <source>
        <dbReference type="ARBA" id="ARBA00009142"/>
    </source>
</evidence>
<comment type="caution">
    <text evidence="7">The sequence shown here is derived from an EMBL/GenBank/DDBJ whole genome shotgun (WGS) entry which is preliminary data.</text>
</comment>
<evidence type="ECO:0000313" key="8">
    <source>
        <dbReference type="Proteomes" id="UP001595909"/>
    </source>
</evidence>
<dbReference type="PRINTS" id="PR00500">
    <property type="entry name" value="POLYCYSTIN1"/>
</dbReference>
<evidence type="ECO:0000256" key="1">
    <source>
        <dbReference type="ARBA" id="ARBA00004141"/>
    </source>
</evidence>
<keyword evidence="5 6" id="KW-0472">Membrane</keyword>
<evidence type="ECO:0000256" key="5">
    <source>
        <dbReference type="ARBA" id="ARBA00023136"/>
    </source>
</evidence>
<keyword evidence="3 6" id="KW-0812">Transmembrane</keyword>
<comment type="subcellular location">
    <subcellularLocation>
        <location evidence="6">Cell membrane</location>
        <topology evidence="6">Multi-pass membrane protein</topology>
    </subcellularLocation>
    <subcellularLocation>
        <location evidence="1">Membrane</location>
        <topology evidence="1">Multi-pass membrane protein</topology>
    </subcellularLocation>
</comment>
<feature type="transmembrane region" description="Helical" evidence="6">
    <location>
        <begin position="54"/>
        <end position="76"/>
    </location>
</feature>
<protein>
    <recommendedName>
        <fullName evidence="6">Probable membrane transporter protein</fullName>
    </recommendedName>
</protein>
<dbReference type="InterPro" id="IPR002781">
    <property type="entry name" value="TM_pro_TauE-like"/>
</dbReference>
<keyword evidence="4 6" id="KW-1133">Transmembrane helix</keyword>
<feature type="transmembrane region" description="Helical" evidence="6">
    <location>
        <begin position="82"/>
        <end position="103"/>
    </location>
</feature>
<evidence type="ECO:0000256" key="4">
    <source>
        <dbReference type="ARBA" id="ARBA00022989"/>
    </source>
</evidence>
<feature type="transmembrane region" description="Helical" evidence="6">
    <location>
        <begin position="140"/>
        <end position="162"/>
    </location>
</feature>
<organism evidence="7 8">
    <name type="scientific">Actinomycetospora chibensis</name>
    <dbReference type="NCBI Taxonomy" id="663606"/>
    <lineage>
        <taxon>Bacteria</taxon>
        <taxon>Bacillati</taxon>
        <taxon>Actinomycetota</taxon>
        <taxon>Actinomycetes</taxon>
        <taxon>Pseudonocardiales</taxon>
        <taxon>Pseudonocardiaceae</taxon>
        <taxon>Actinomycetospora</taxon>
    </lineage>
</organism>
<dbReference type="PANTHER" id="PTHR43701:SF2">
    <property type="entry name" value="MEMBRANE TRANSPORTER PROTEIN YJNA-RELATED"/>
    <property type="match status" value="1"/>
</dbReference>
<comment type="similarity">
    <text evidence="2 6">Belongs to the 4-toluene sulfonate uptake permease (TSUP) (TC 2.A.102) family.</text>
</comment>
<dbReference type="InterPro" id="IPR051598">
    <property type="entry name" value="TSUP/Inactive_protease-like"/>
</dbReference>
<dbReference type="RefSeq" id="WP_274191492.1">
    <property type="nucleotide sequence ID" value="NZ_BAABHN010000020.1"/>
</dbReference>
<feature type="transmembrane region" description="Helical" evidence="6">
    <location>
        <begin position="192"/>
        <end position="211"/>
    </location>
</feature>
<keyword evidence="6" id="KW-1003">Cell membrane</keyword>
<keyword evidence="8" id="KW-1185">Reference proteome</keyword>
<feature type="transmembrane region" description="Helical" evidence="6">
    <location>
        <begin position="169"/>
        <end position="186"/>
    </location>
</feature>
<name>A0ABV9RG65_9PSEU</name>
<evidence type="ECO:0000256" key="3">
    <source>
        <dbReference type="ARBA" id="ARBA00022692"/>
    </source>
</evidence>
<feature type="transmembrane region" description="Helical" evidence="6">
    <location>
        <begin position="223"/>
        <end position="242"/>
    </location>
</feature>
<feature type="transmembrane region" description="Helical" evidence="6">
    <location>
        <begin position="248"/>
        <end position="269"/>
    </location>
</feature>
<dbReference type="InterPro" id="IPR000434">
    <property type="entry name" value="PC1"/>
</dbReference>
<dbReference type="Proteomes" id="UP001595909">
    <property type="component" value="Unassembled WGS sequence"/>
</dbReference>
<evidence type="ECO:0000313" key="7">
    <source>
        <dbReference type="EMBL" id="MFC4832690.1"/>
    </source>
</evidence>
<dbReference type="Pfam" id="PF01925">
    <property type="entry name" value="TauE"/>
    <property type="match status" value="2"/>
</dbReference>
<accession>A0ABV9RG65</accession>
<sequence length="278" mass="27786">MRTGRDEPAEGGSRGGIAAIGVVGGVVGGLIGGGGGVLFVAGLDRFTAMSRARVHGTSTIANIGICVAGSAAYALGGGAVDLRVGTGMLVGGTLGGLIGPRLLARASDRLLRVLLIVILVLTAAKFSVDALGLPLLTHALVPSGLLADLWFVVPATLVVGIVIGAWSGAMGLGGGLLAVPAMVLLFGVELHVAAGTSLLMFIPNSIVGSWVHIRQGTASARWGWLLGLTSAPGVVAGALLGLALDTVVLGLVFATFALLMAVRETLALLRRPATARAR</sequence>